<dbReference type="PRINTS" id="PR01438">
    <property type="entry name" value="UNVRSLSTRESS"/>
</dbReference>
<evidence type="ECO:0000259" key="2">
    <source>
        <dbReference type="Pfam" id="PF00582"/>
    </source>
</evidence>
<reference evidence="4" key="1">
    <citation type="journal article" date="2019" name="Int. J. Syst. Evol. Microbiol.">
        <title>The Global Catalogue of Microorganisms (GCM) 10K type strain sequencing project: providing services to taxonomists for standard genome sequencing and annotation.</title>
        <authorList>
            <consortium name="The Broad Institute Genomics Platform"/>
            <consortium name="The Broad Institute Genome Sequencing Center for Infectious Disease"/>
            <person name="Wu L."/>
            <person name="Ma J."/>
        </authorList>
    </citation>
    <scope>NUCLEOTIDE SEQUENCE [LARGE SCALE GENOMIC DNA]</scope>
    <source>
        <strain evidence="4">JCM 31319</strain>
    </source>
</reference>
<dbReference type="Proteomes" id="UP001597094">
    <property type="component" value="Unassembled WGS sequence"/>
</dbReference>
<name>A0ABW3SJS9_9BACT</name>
<dbReference type="Pfam" id="PF00582">
    <property type="entry name" value="Usp"/>
    <property type="match status" value="2"/>
</dbReference>
<gene>
    <name evidence="3" type="ORF">ACFQ2O_02665</name>
</gene>
<dbReference type="EMBL" id="JBHTLD010000011">
    <property type="protein sequence ID" value="MFD1185094.1"/>
    <property type="molecule type" value="Genomic_DNA"/>
</dbReference>
<proteinExistence type="inferred from homology"/>
<protein>
    <submittedName>
        <fullName evidence="3">Universal stress protein</fullName>
    </submittedName>
</protein>
<comment type="caution">
    <text evidence="3">The sequence shown here is derived from an EMBL/GenBank/DDBJ whole genome shotgun (WGS) entry which is preliminary data.</text>
</comment>
<dbReference type="PANTHER" id="PTHR46268:SF6">
    <property type="entry name" value="UNIVERSAL STRESS PROTEIN UP12"/>
    <property type="match status" value="1"/>
</dbReference>
<accession>A0ABW3SJS9</accession>
<dbReference type="CDD" id="cd00293">
    <property type="entry name" value="USP-like"/>
    <property type="match status" value="2"/>
</dbReference>
<organism evidence="3 4">
    <name type="scientific">Pontibacter rugosus</name>
    <dbReference type="NCBI Taxonomy" id="1745966"/>
    <lineage>
        <taxon>Bacteria</taxon>
        <taxon>Pseudomonadati</taxon>
        <taxon>Bacteroidota</taxon>
        <taxon>Cytophagia</taxon>
        <taxon>Cytophagales</taxon>
        <taxon>Hymenobacteraceae</taxon>
        <taxon>Pontibacter</taxon>
    </lineage>
</organism>
<dbReference type="InterPro" id="IPR006016">
    <property type="entry name" value="UspA"/>
</dbReference>
<comment type="similarity">
    <text evidence="1">Belongs to the universal stress protein A family.</text>
</comment>
<evidence type="ECO:0000256" key="1">
    <source>
        <dbReference type="ARBA" id="ARBA00008791"/>
    </source>
</evidence>
<feature type="domain" description="UspA" evidence="2">
    <location>
        <begin position="149"/>
        <end position="283"/>
    </location>
</feature>
<feature type="domain" description="UspA" evidence="2">
    <location>
        <begin position="5"/>
        <end position="139"/>
    </location>
</feature>
<evidence type="ECO:0000313" key="3">
    <source>
        <dbReference type="EMBL" id="MFD1185094.1"/>
    </source>
</evidence>
<dbReference type="RefSeq" id="WP_377522699.1">
    <property type="nucleotide sequence ID" value="NZ_JBHTLD010000011.1"/>
</dbReference>
<sequence length="307" mass="34222">MNTLTRITVGLDLTEMDETLIRYAAFLCSQSAIEQVYFVHTEKHLDIPAELIANIPAPVSEAKAMKQVIEQKVKFYFDQLPHVQVQVQIIEGSPVKEMLHHAKETNTELILVGRKLRLQGSGVLAQKLLRSGRVSVLFVSENAEPVLGRIVVSVDFSEYSMMALERLLHSALALPSIEIVCLHVYEVPSGYITLGESFEAFDDRMRGFAKEKFDQVLQRFPQLEGRASLKLVRQDTNEDLGGLIVLEARRAQADLLVIGAKGKSAAALFVLGSVTEKVLRHNDEIPLLVFKNRKESIGFLDAILGND</sequence>
<dbReference type="PANTHER" id="PTHR46268">
    <property type="entry name" value="STRESS RESPONSE PROTEIN NHAX"/>
    <property type="match status" value="1"/>
</dbReference>
<evidence type="ECO:0000313" key="4">
    <source>
        <dbReference type="Proteomes" id="UP001597094"/>
    </source>
</evidence>
<dbReference type="InterPro" id="IPR006015">
    <property type="entry name" value="Universal_stress_UspA"/>
</dbReference>
<dbReference type="SUPFAM" id="SSF52402">
    <property type="entry name" value="Adenine nucleotide alpha hydrolases-like"/>
    <property type="match status" value="2"/>
</dbReference>
<dbReference type="Gene3D" id="3.40.50.12370">
    <property type="match status" value="1"/>
</dbReference>
<keyword evidence="4" id="KW-1185">Reference proteome</keyword>